<organism evidence="6 7">
    <name type="scientific">Ceratitis capitata</name>
    <name type="common">Mediterranean fruit fly</name>
    <name type="synonym">Tephritis capitata</name>
    <dbReference type="NCBI Taxonomy" id="7213"/>
    <lineage>
        <taxon>Eukaryota</taxon>
        <taxon>Metazoa</taxon>
        <taxon>Ecdysozoa</taxon>
        <taxon>Arthropoda</taxon>
        <taxon>Hexapoda</taxon>
        <taxon>Insecta</taxon>
        <taxon>Pterygota</taxon>
        <taxon>Neoptera</taxon>
        <taxon>Endopterygota</taxon>
        <taxon>Diptera</taxon>
        <taxon>Brachycera</taxon>
        <taxon>Muscomorpha</taxon>
        <taxon>Tephritoidea</taxon>
        <taxon>Tephritidae</taxon>
        <taxon>Ceratitis</taxon>
        <taxon>Ceratitis</taxon>
    </lineage>
</organism>
<evidence type="ECO:0000256" key="1">
    <source>
        <dbReference type="ARBA" id="ARBA00022801"/>
    </source>
</evidence>
<dbReference type="Proteomes" id="UP000606786">
    <property type="component" value="Unassembled WGS sequence"/>
</dbReference>
<dbReference type="Pfam" id="PF13344">
    <property type="entry name" value="Hydrolase_6"/>
    <property type="match status" value="1"/>
</dbReference>
<dbReference type="EMBL" id="CAJHJT010000034">
    <property type="protein sequence ID" value="CAD7005848.1"/>
    <property type="molecule type" value="Genomic_DNA"/>
</dbReference>
<dbReference type="InterPro" id="IPR006349">
    <property type="entry name" value="PGP_euk"/>
</dbReference>
<dbReference type="InterPro" id="IPR023214">
    <property type="entry name" value="HAD_sf"/>
</dbReference>
<comment type="similarity">
    <text evidence="2">Belongs to the HAD-like hydrolase superfamily.</text>
</comment>
<dbReference type="PANTHER" id="PTHR19288">
    <property type="entry name" value="4-NITROPHENYLPHOSPHATASE-RELATED"/>
    <property type="match status" value="1"/>
</dbReference>
<dbReference type="GO" id="GO:0046872">
    <property type="term" value="F:metal ion binding"/>
    <property type="evidence" value="ECO:0007669"/>
    <property type="project" value="UniProtKB-KW"/>
</dbReference>
<reference evidence="6" key="1">
    <citation type="submission" date="2020-11" db="EMBL/GenBank/DDBJ databases">
        <authorList>
            <person name="Whitehead M."/>
        </authorList>
    </citation>
    <scope>NUCLEOTIDE SEQUENCE</scope>
    <source>
        <strain evidence="6">EGII</strain>
    </source>
</reference>
<feature type="binding site" evidence="4">
    <location>
        <position position="196"/>
    </location>
    <ligand>
        <name>substrate</name>
    </ligand>
</feature>
<dbReference type="AlphaFoldDB" id="A0A811V5M3"/>
<dbReference type="GO" id="GO:0005737">
    <property type="term" value="C:cytoplasm"/>
    <property type="evidence" value="ECO:0007669"/>
    <property type="project" value="TreeGrafter"/>
</dbReference>
<evidence type="ECO:0000256" key="5">
    <source>
        <dbReference type="PIRSR" id="PIRSR000915-3"/>
    </source>
</evidence>
<keyword evidence="5" id="KW-0479">Metal-binding</keyword>
<comment type="caution">
    <text evidence="6">The sequence shown here is derived from an EMBL/GenBank/DDBJ whole genome shotgun (WGS) entry which is preliminary data.</text>
</comment>
<feature type="binding site" evidence="5">
    <location>
        <position position="32"/>
    </location>
    <ligand>
        <name>Mg(2+)</name>
        <dbReference type="ChEBI" id="CHEBI:18420"/>
    </ligand>
</feature>
<feature type="active site" description="Nucleophile" evidence="3">
    <location>
        <position position="30"/>
    </location>
</feature>
<dbReference type="OrthoDB" id="413953at2759"/>
<dbReference type="GO" id="GO:0016791">
    <property type="term" value="F:phosphatase activity"/>
    <property type="evidence" value="ECO:0007669"/>
    <property type="project" value="InterPro"/>
</dbReference>
<evidence type="ECO:0000256" key="4">
    <source>
        <dbReference type="PIRSR" id="PIRSR000915-2"/>
    </source>
</evidence>
<comment type="cofactor">
    <cofactor evidence="5">
        <name>Mg(2+)</name>
        <dbReference type="ChEBI" id="CHEBI:18420"/>
    </cofactor>
    <text evidence="5">Divalent metal ions. Mg(2+) is the most effective.</text>
</comment>
<dbReference type="NCBIfam" id="TIGR01460">
    <property type="entry name" value="HAD-SF-IIA"/>
    <property type="match status" value="1"/>
</dbReference>
<evidence type="ECO:0000256" key="2">
    <source>
        <dbReference type="PIRNR" id="PIRNR000915"/>
    </source>
</evidence>
<evidence type="ECO:0000313" key="6">
    <source>
        <dbReference type="EMBL" id="CAD7005848.1"/>
    </source>
</evidence>
<keyword evidence="5" id="KW-0460">Magnesium</keyword>
<feature type="binding site" evidence="5">
    <location>
        <position position="251"/>
    </location>
    <ligand>
        <name>Mg(2+)</name>
        <dbReference type="ChEBI" id="CHEBI:18420"/>
    </ligand>
</feature>
<sequence>MYKQKPKNLVNLTKGEMANWLNSFDTVLTDCDGVLWHEGVAIDGVPAAISLLKTLGKEVYFVTNNGIKTRHDIWKTAMGAGFDVPETRIIAPISGIVEYLQARDFRKKVYIIGAEAVRSELTAVGIESFGPGPDVLAGKLSDYIAQHVNDTEAHEVGAVVVGFDEHFSFAKMLKACHYLGTNPDCLFMSTNFDHVHRYPAFSVPGTRALLVALETCVGRSALQFGKPNAEICAELIKSGRVVPARTLMIGDVCKVDILFGHNCGLQTLLVGTGFNSVYELNEILQNPSENERYIPDFFVPSLGDITKLV</sequence>
<dbReference type="InterPro" id="IPR036412">
    <property type="entry name" value="HAD-like_sf"/>
</dbReference>
<dbReference type="SUPFAM" id="SSF56784">
    <property type="entry name" value="HAD-like"/>
    <property type="match status" value="1"/>
</dbReference>
<proteinExistence type="inferred from homology"/>
<feature type="active site" description="Proton donor" evidence="3">
    <location>
        <position position="32"/>
    </location>
</feature>
<dbReference type="PANTHER" id="PTHR19288:SF93">
    <property type="entry name" value="FI11325P-RELATED"/>
    <property type="match status" value="1"/>
</dbReference>
<gene>
    <name evidence="6" type="ORF">CCAP1982_LOCUS14191</name>
</gene>
<protein>
    <submittedName>
        <fullName evidence="6">(Mediterranean fruit fly) hypothetical protein</fullName>
    </submittedName>
</protein>
<name>A0A811V5M3_CERCA</name>
<dbReference type="Gene3D" id="3.40.50.1000">
    <property type="entry name" value="HAD superfamily/HAD-like"/>
    <property type="match status" value="2"/>
</dbReference>
<evidence type="ECO:0000256" key="3">
    <source>
        <dbReference type="PIRSR" id="PIRSR000915-1"/>
    </source>
</evidence>
<feature type="binding site" evidence="5">
    <location>
        <position position="30"/>
    </location>
    <ligand>
        <name>Mg(2+)</name>
        <dbReference type="ChEBI" id="CHEBI:18420"/>
    </ligand>
</feature>
<dbReference type="PIRSF" id="PIRSF000915">
    <property type="entry name" value="PGP-type_phosphatase"/>
    <property type="match status" value="1"/>
</dbReference>
<keyword evidence="7" id="KW-1185">Reference proteome</keyword>
<feature type="binding site" evidence="4">
    <location>
        <position position="226"/>
    </location>
    <ligand>
        <name>substrate</name>
    </ligand>
</feature>
<accession>A0A811V5M3</accession>
<dbReference type="Pfam" id="PF13242">
    <property type="entry name" value="Hydrolase_like"/>
    <property type="match status" value="1"/>
</dbReference>
<dbReference type="NCBIfam" id="TIGR01452">
    <property type="entry name" value="PGP_euk"/>
    <property type="match status" value="1"/>
</dbReference>
<evidence type="ECO:0000313" key="7">
    <source>
        <dbReference type="Proteomes" id="UP000606786"/>
    </source>
</evidence>
<dbReference type="InterPro" id="IPR006357">
    <property type="entry name" value="HAD-SF_hydro_IIA"/>
</dbReference>
<keyword evidence="1 2" id="KW-0378">Hydrolase</keyword>